<evidence type="ECO:0000313" key="2">
    <source>
        <dbReference type="EMBL" id="CEP14837.1"/>
    </source>
</evidence>
<keyword evidence="3" id="KW-1185">Reference proteome</keyword>
<evidence type="ECO:0000256" key="1">
    <source>
        <dbReference type="SAM" id="MobiDB-lite"/>
    </source>
</evidence>
<accession>A0A0B7NHH1</accession>
<dbReference type="AlphaFoldDB" id="A0A0B7NHH1"/>
<dbReference type="OrthoDB" id="10636299at2759"/>
<protein>
    <submittedName>
        <fullName evidence="2">Uncharacterized protein</fullName>
    </submittedName>
</protein>
<name>A0A0B7NHH1_9FUNG</name>
<gene>
    <name evidence="2" type="primary">PARPA_09022.1 scaffold 35315</name>
</gene>
<sequence>MFNNYQELQAIHNTFTDNFSSVSKMPTSESQLSTTTPDMNNTDDTSDALSADEVEDDNVTTNAGLFKKEIYKAIYRFVSVRALSLKDAGT</sequence>
<organism evidence="2 3">
    <name type="scientific">Parasitella parasitica</name>
    <dbReference type="NCBI Taxonomy" id="35722"/>
    <lineage>
        <taxon>Eukaryota</taxon>
        <taxon>Fungi</taxon>
        <taxon>Fungi incertae sedis</taxon>
        <taxon>Mucoromycota</taxon>
        <taxon>Mucoromycotina</taxon>
        <taxon>Mucoromycetes</taxon>
        <taxon>Mucorales</taxon>
        <taxon>Mucorineae</taxon>
        <taxon>Mucoraceae</taxon>
        <taxon>Parasitella</taxon>
    </lineage>
</organism>
<proteinExistence type="predicted"/>
<feature type="compositionally biased region" description="Low complexity" evidence="1">
    <location>
        <begin position="33"/>
        <end position="43"/>
    </location>
</feature>
<dbReference type="EMBL" id="LN731708">
    <property type="protein sequence ID" value="CEP14837.1"/>
    <property type="molecule type" value="Genomic_DNA"/>
</dbReference>
<feature type="compositionally biased region" description="Acidic residues" evidence="1">
    <location>
        <begin position="44"/>
        <end position="54"/>
    </location>
</feature>
<dbReference type="Proteomes" id="UP000054107">
    <property type="component" value="Unassembled WGS sequence"/>
</dbReference>
<reference evidence="2 3" key="1">
    <citation type="submission" date="2014-09" db="EMBL/GenBank/DDBJ databases">
        <authorList>
            <person name="Ellenberger Sabrina"/>
        </authorList>
    </citation>
    <scope>NUCLEOTIDE SEQUENCE [LARGE SCALE GENOMIC DNA]</scope>
    <source>
        <strain evidence="2 3">CBS 412.66</strain>
    </source>
</reference>
<evidence type="ECO:0000313" key="3">
    <source>
        <dbReference type="Proteomes" id="UP000054107"/>
    </source>
</evidence>
<feature type="compositionally biased region" description="Polar residues" evidence="1">
    <location>
        <begin position="21"/>
        <end position="32"/>
    </location>
</feature>
<feature type="region of interest" description="Disordered" evidence="1">
    <location>
        <begin position="21"/>
        <end position="54"/>
    </location>
</feature>